<keyword evidence="3" id="KW-1185">Reference proteome</keyword>
<name>A0ABZ1D4E8_9TREE</name>
<keyword evidence="1" id="KW-1133">Transmembrane helix</keyword>
<evidence type="ECO:0000256" key="1">
    <source>
        <dbReference type="SAM" id="Phobius"/>
    </source>
</evidence>
<feature type="transmembrane region" description="Helical" evidence="1">
    <location>
        <begin position="12"/>
        <end position="34"/>
    </location>
</feature>
<keyword evidence="1" id="KW-0472">Membrane</keyword>
<keyword evidence="1" id="KW-0812">Transmembrane</keyword>
<feature type="transmembrane region" description="Helical" evidence="1">
    <location>
        <begin position="54"/>
        <end position="74"/>
    </location>
</feature>
<dbReference type="GeneID" id="87958029"/>
<accession>A0ABZ1D4E8</accession>
<proteinExistence type="predicted"/>
<reference evidence="2 3" key="1">
    <citation type="submission" date="2024-01" db="EMBL/GenBank/DDBJ databases">
        <title>Comparative genomics of Cryptococcus and Kwoniella reveals pathogenesis evolution and contrasting modes of karyotype evolution via chromosome fusion or intercentromeric recombination.</title>
        <authorList>
            <person name="Coelho M.A."/>
            <person name="David-Palma M."/>
            <person name="Shea T."/>
            <person name="Bowers K."/>
            <person name="McGinley-Smith S."/>
            <person name="Mohammad A.W."/>
            <person name="Gnirke A."/>
            <person name="Yurkov A.M."/>
            <person name="Nowrousian M."/>
            <person name="Sun S."/>
            <person name="Cuomo C.A."/>
            <person name="Heitman J."/>
        </authorList>
    </citation>
    <scope>NUCLEOTIDE SEQUENCE [LARGE SCALE GENOMIC DNA]</scope>
    <source>
        <strain evidence="2">CBS 11374</strain>
    </source>
</reference>
<organism evidence="2 3">
    <name type="scientific">Kwoniella shivajii</name>
    <dbReference type="NCBI Taxonomy" id="564305"/>
    <lineage>
        <taxon>Eukaryota</taxon>
        <taxon>Fungi</taxon>
        <taxon>Dikarya</taxon>
        <taxon>Basidiomycota</taxon>
        <taxon>Agaricomycotina</taxon>
        <taxon>Tremellomycetes</taxon>
        <taxon>Tremellales</taxon>
        <taxon>Cryptococcaceae</taxon>
        <taxon>Kwoniella</taxon>
    </lineage>
</organism>
<evidence type="ECO:0000313" key="3">
    <source>
        <dbReference type="Proteomes" id="UP001329825"/>
    </source>
</evidence>
<sequence>MAITLPLSNIGGRYFAMFLMTLGTYCAFNCNASHFFTPYMFPSSDSPRYRSGGIALAVFCVGTMCTALSIKFVLKKLNKKMRDLDENDEEYTGVLEGIPRGYVFST</sequence>
<gene>
    <name evidence="2" type="ORF">IL334_005899</name>
</gene>
<evidence type="ECO:0000313" key="2">
    <source>
        <dbReference type="EMBL" id="WRT68917.1"/>
    </source>
</evidence>
<dbReference type="Proteomes" id="UP001329825">
    <property type="component" value="Chromosome 8"/>
</dbReference>
<protein>
    <submittedName>
        <fullName evidence="2">Uncharacterized protein</fullName>
    </submittedName>
</protein>
<dbReference type="RefSeq" id="XP_062793656.1">
    <property type="nucleotide sequence ID" value="XM_062937605.1"/>
</dbReference>
<dbReference type="EMBL" id="CP141888">
    <property type="protein sequence ID" value="WRT68917.1"/>
    <property type="molecule type" value="Genomic_DNA"/>
</dbReference>